<dbReference type="Proteomes" id="UP000539313">
    <property type="component" value="Unassembled WGS sequence"/>
</dbReference>
<reference evidence="1 2" key="1">
    <citation type="submission" date="2020-08" db="EMBL/GenBank/DDBJ databases">
        <title>Sequencing the genomes of 1000 actinobacteria strains.</title>
        <authorList>
            <person name="Klenk H.-P."/>
        </authorList>
    </citation>
    <scope>NUCLEOTIDE SEQUENCE [LARGE SCALE GENOMIC DNA]</scope>
    <source>
        <strain evidence="1 2">DSM 45823</strain>
    </source>
</reference>
<dbReference type="AlphaFoldDB" id="A0A7W3RAP2"/>
<proteinExistence type="predicted"/>
<accession>A0A7W3RAP2</accession>
<gene>
    <name evidence="1" type="ORF">HNR21_004791</name>
</gene>
<keyword evidence="2" id="KW-1185">Reference proteome</keyword>
<evidence type="ECO:0000313" key="1">
    <source>
        <dbReference type="EMBL" id="MBA9005909.1"/>
    </source>
</evidence>
<comment type="caution">
    <text evidence="1">The sequence shown here is derived from an EMBL/GenBank/DDBJ whole genome shotgun (WGS) entry which is preliminary data.</text>
</comment>
<dbReference type="EMBL" id="JACJII010000001">
    <property type="protein sequence ID" value="MBA9005909.1"/>
    <property type="molecule type" value="Genomic_DNA"/>
</dbReference>
<name>A0A7W3RAP2_9ACTN</name>
<organism evidence="1 2">
    <name type="scientific">Thermomonospora cellulosilytica</name>
    <dbReference type="NCBI Taxonomy" id="1411118"/>
    <lineage>
        <taxon>Bacteria</taxon>
        <taxon>Bacillati</taxon>
        <taxon>Actinomycetota</taxon>
        <taxon>Actinomycetes</taxon>
        <taxon>Streptosporangiales</taxon>
        <taxon>Thermomonosporaceae</taxon>
        <taxon>Thermomonospora</taxon>
    </lineage>
</organism>
<protein>
    <submittedName>
        <fullName evidence="1">Uncharacterized protein</fullName>
    </submittedName>
</protein>
<sequence>MTLLGAGTDADPHILSAAVRIATTPGNLLTQGPDGLTVACEAVQDCVGEALADGLEYDDSANQIRARVSTQAGNSLSIGPDGGLFAPQGGGNPVTTADTDCIQMEGDGSGAPLSASPRLDSAAGNLLSCGPGGLRAAVTTGTCGLTGNGTAAAPLQARTQAWPYAGPVDANAGGVYCDSAGALRSEPRGRYDFVQSQENVTYPSPAVPSGADNVVTTRSLTVTNPDPCRPAAVILEVEADVDFDLPAGAAGAMGITTDEMVFHRNTGSSAISDWHVQVTKMANMMPIPPGGSATFSIDITMGRGAGGATYNRIQTFLRAFVFVL</sequence>
<evidence type="ECO:0000313" key="2">
    <source>
        <dbReference type="Proteomes" id="UP000539313"/>
    </source>
</evidence>